<evidence type="ECO:0000256" key="11">
    <source>
        <dbReference type="ARBA" id="ARBA00032305"/>
    </source>
</evidence>
<dbReference type="GO" id="GO:0008948">
    <property type="term" value="F:oxaloacetate decarboxylase activity"/>
    <property type="evidence" value="ECO:0007669"/>
    <property type="project" value="UniProtKB-EC"/>
</dbReference>
<evidence type="ECO:0000256" key="3">
    <source>
        <dbReference type="ARBA" id="ARBA00008621"/>
    </source>
</evidence>
<dbReference type="OrthoDB" id="943692at2"/>
<keyword evidence="13" id="KW-0460">Magnesium</keyword>
<evidence type="ECO:0000256" key="13">
    <source>
        <dbReference type="PIRSR" id="PIRSR605493-1"/>
    </source>
</evidence>
<evidence type="ECO:0000256" key="6">
    <source>
        <dbReference type="ARBA" id="ARBA00012947"/>
    </source>
</evidence>
<dbReference type="RefSeq" id="WP_089252995.1">
    <property type="nucleotide sequence ID" value="NZ_FZOW01000038.1"/>
</dbReference>
<comment type="subunit">
    <text evidence="4">Homotrimer.</text>
</comment>
<comment type="similarity">
    <text evidence="3">Belongs to the class II aldolase/RraA-like family.</text>
</comment>
<dbReference type="EC" id="4.1.1.112" evidence="6"/>
<gene>
    <name evidence="14" type="ORF">SAMN05421642_13817</name>
</gene>
<evidence type="ECO:0000256" key="2">
    <source>
        <dbReference type="ARBA" id="ARBA00001968"/>
    </source>
</evidence>
<comment type="function">
    <text evidence="8">Catalyzes the aldol cleavage of 4-hydroxy-4-methyl-2-oxoglutarate (HMG) into 2 molecules of pyruvate. Also contains a secondary oxaloacetate (OAA) decarboxylase activity due to the common pyruvate enolate transition state formed following C-C bond cleavage in the retro-aldol and decarboxylation reactions.</text>
</comment>
<dbReference type="Pfam" id="PF03737">
    <property type="entry name" value="RraA-like"/>
    <property type="match status" value="1"/>
</dbReference>
<proteinExistence type="inferred from homology"/>
<feature type="binding site" evidence="13">
    <location>
        <position position="131"/>
    </location>
    <ligand>
        <name>Mg(2+)</name>
        <dbReference type="ChEBI" id="CHEBI:18420"/>
    </ligand>
</feature>
<comment type="catalytic activity">
    <reaction evidence="12">
        <text>oxaloacetate + H(+) = pyruvate + CO2</text>
        <dbReference type="Rhea" id="RHEA:15641"/>
        <dbReference type="ChEBI" id="CHEBI:15361"/>
        <dbReference type="ChEBI" id="CHEBI:15378"/>
        <dbReference type="ChEBI" id="CHEBI:16452"/>
        <dbReference type="ChEBI" id="CHEBI:16526"/>
        <dbReference type="EC" id="4.1.1.112"/>
    </reaction>
</comment>
<comment type="cofactor">
    <cofactor evidence="13">
        <name>Mg(2+)</name>
        <dbReference type="ChEBI" id="CHEBI:18420"/>
    </cofactor>
</comment>
<evidence type="ECO:0000256" key="9">
    <source>
        <dbReference type="ARBA" id="ARBA00029596"/>
    </source>
</evidence>
<dbReference type="Gene3D" id="3.50.30.40">
    <property type="entry name" value="Ribonuclease E inhibitor RraA/RraA-like"/>
    <property type="match status" value="1"/>
</dbReference>
<dbReference type="AlphaFoldDB" id="A0A239NG52"/>
<dbReference type="GO" id="GO:0046872">
    <property type="term" value="F:metal ion binding"/>
    <property type="evidence" value="ECO:0007669"/>
    <property type="project" value="UniProtKB-KW"/>
</dbReference>
<dbReference type="InterPro" id="IPR005493">
    <property type="entry name" value="RraA/RraA-like"/>
</dbReference>
<evidence type="ECO:0000256" key="10">
    <source>
        <dbReference type="ARBA" id="ARBA00030169"/>
    </source>
</evidence>
<sequence>MTQYDRATVAADIARLTSIPDVSAAVADALDALGIEGAAIALAPLERGHRAIGPAVTLAYVALPDNPASNRRAGIGTSLFDRELFDGAAPGDVAVIVCPPEPVCAVMGSISAHWAALAGLAGCVVDGAVRDSNSILATNLPVWSATRAPIAGRYRLAKKSLGERVTVAGVFVDPGDIVVADDDGICVVPQTLLGAVTDLCLEGDRVERSLLATIAASTSTTDLRRRLSDVPPDVVAR</sequence>
<evidence type="ECO:0000256" key="5">
    <source>
        <dbReference type="ARBA" id="ARBA00012213"/>
    </source>
</evidence>
<evidence type="ECO:0000313" key="14">
    <source>
        <dbReference type="EMBL" id="SNT53384.1"/>
    </source>
</evidence>
<organism evidence="14 15">
    <name type="scientific">Rhodococcoides kyotonense</name>
    <dbReference type="NCBI Taxonomy" id="398843"/>
    <lineage>
        <taxon>Bacteria</taxon>
        <taxon>Bacillati</taxon>
        <taxon>Actinomycetota</taxon>
        <taxon>Actinomycetes</taxon>
        <taxon>Mycobacteriales</taxon>
        <taxon>Nocardiaceae</taxon>
        <taxon>Rhodococcoides</taxon>
    </lineage>
</organism>
<evidence type="ECO:0000256" key="8">
    <source>
        <dbReference type="ARBA" id="ARBA00025046"/>
    </source>
</evidence>
<dbReference type="InterPro" id="IPR036704">
    <property type="entry name" value="RraA/RraA-like_sf"/>
</dbReference>
<dbReference type="Proteomes" id="UP000198327">
    <property type="component" value="Unassembled WGS sequence"/>
</dbReference>
<evidence type="ECO:0000256" key="12">
    <source>
        <dbReference type="ARBA" id="ARBA00047973"/>
    </source>
</evidence>
<keyword evidence="15" id="KW-1185">Reference proteome</keyword>
<comment type="cofactor">
    <cofactor evidence="2">
        <name>a divalent metal cation</name>
        <dbReference type="ChEBI" id="CHEBI:60240"/>
    </cofactor>
</comment>
<dbReference type="PANTHER" id="PTHR33254:SF4">
    <property type="entry name" value="4-HYDROXY-4-METHYL-2-OXOGLUTARATE ALDOLASE 3-RELATED"/>
    <property type="match status" value="1"/>
</dbReference>
<dbReference type="EC" id="4.1.3.17" evidence="5"/>
<dbReference type="PANTHER" id="PTHR33254">
    <property type="entry name" value="4-HYDROXY-4-METHYL-2-OXOGLUTARATE ALDOLASE 3-RELATED"/>
    <property type="match status" value="1"/>
</dbReference>
<feature type="binding site" evidence="13">
    <location>
        <position position="130"/>
    </location>
    <ligand>
        <name>substrate</name>
    </ligand>
</feature>
<dbReference type="GO" id="GO:0047443">
    <property type="term" value="F:4-hydroxy-4-methyl-2-oxoglutarate aldolase activity"/>
    <property type="evidence" value="ECO:0007669"/>
    <property type="project" value="UniProtKB-EC"/>
</dbReference>
<dbReference type="CDD" id="cd16841">
    <property type="entry name" value="RraA_family"/>
    <property type="match status" value="1"/>
</dbReference>
<evidence type="ECO:0000313" key="15">
    <source>
        <dbReference type="Proteomes" id="UP000198327"/>
    </source>
</evidence>
<dbReference type="SUPFAM" id="SSF89562">
    <property type="entry name" value="RraA-like"/>
    <property type="match status" value="1"/>
</dbReference>
<protein>
    <recommendedName>
        <fullName evidence="7">Putative 4-hydroxy-4-methyl-2-oxoglutarate aldolase</fullName>
        <ecNumber evidence="6">4.1.1.112</ecNumber>
        <ecNumber evidence="5">4.1.3.17</ecNumber>
    </recommendedName>
    <alternativeName>
        <fullName evidence="11">Oxaloacetate decarboxylase</fullName>
    </alternativeName>
    <alternativeName>
        <fullName evidence="9">Regulator of ribonuclease activity homolog</fullName>
    </alternativeName>
    <alternativeName>
        <fullName evidence="10">RraA-like protein</fullName>
    </alternativeName>
</protein>
<reference evidence="15" key="1">
    <citation type="submission" date="2017-06" db="EMBL/GenBank/DDBJ databases">
        <authorList>
            <person name="Varghese N."/>
            <person name="Submissions S."/>
        </authorList>
    </citation>
    <scope>NUCLEOTIDE SEQUENCE [LARGE SCALE GENOMIC DNA]</scope>
    <source>
        <strain evidence="15">JCM 23211</strain>
    </source>
</reference>
<name>A0A239NG52_9NOCA</name>
<dbReference type="EMBL" id="FZOW01000038">
    <property type="protein sequence ID" value="SNT53384.1"/>
    <property type="molecule type" value="Genomic_DNA"/>
</dbReference>
<comment type="catalytic activity">
    <reaction evidence="1">
        <text>4-hydroxy-4-methyl-2-oxoglutarate = 2 pyruvate</text>
        <dbReference type="Rhea" id="RHEA:22748"/>
        <dbReference type="ChEBI" id="CHEBI:15361"/>
        <dbReference type="ChEBI" id="CHEBI:58276"/>
        <dbReference type="EC" id="4.1.3.17"/>
    </reaction>
</comment>
<keyword evidence="13" id="KW-0479">Metal-binding</keyword>
<evidence type="ECO:0000256" key="7">
    <source>
        <dbReference type="ARBA" id="ARBA00016549"/>
    </source>
</evidence>
<accession>A0A239NG52</accession>
<evidence type="ECO:0000256" key="4">
    <source>
        <dbReference type="ARBA" id="ARBA00011233"/>
    </source>
</evidence>
<evidence type="ECO:0000256" key="1">
    <source>
        <dbReference type="ARBA" id="ARBA00001342"/>
    </source>
</evidence>